<comment type="pathway">
    <text evidence="2 11">Porphyrin-containing compound metabolism; protoporphyrin-IX biosynthesis; protoporphyrin-IX from protoporphyrinogen-IX: step 1/1.</text>
</comment>
<comment type="subcellular location">
    <subcellularLocation>
        <location evidence="11">Mitochondrion inner membrane</location>
    </subcellularLocation>
</comment>
<dbReference type="Proteomes" id="UP000726737">
    <property type="component" value="Unassembled WGS sequence"/>
</dbReference>
<evidence type="ECO:0000256" key="12">
    <source>
        <dbReference type="SAM" id="MobiDB-lite"/>
    </source>
</evidence>
<evidence type="ECO:0000313" key="14">
    <source>
        <dbReference type="EMBL" id="KAG0267164.1"/>
    </source>
</evidence>
<evidence type="ECO:0000256" key="8">
    <source>
        <dbReference type="ARBA" id="ARBA00023133"/>
    </source>
</evidence>
<dbReference type="SUPFAM" id="SSF51905">
    <property type="entry name" value="FAD/NAD(P)-binding domain"/>
    <property type="match status" value="1"/>
</dbReference>
<reference evidence="14" key="1">
    <citation type="journal article" date="2020" name="Fungal Divers.">
        <title>Resolving the Mortierellaceae phylogeny through synthesis of multi-gene phylogenetics and phylogenomics.</title>
        <authorList>
            <person name="Vandepol N."/>
            <person name="Liber J."/>
            <person name="Desiro A."/>
            <person name="Na H."/>
            <person name="Kennedy M."/>
            <person name="Barry K."/>
            <person name="Grigoriev I.V."/>
            <person name="Miller A.N."/>
            <person name="O'Donnell K."/>
            <person name="Stajich J.E."/>
            <person name="Bonito G."/>
        </authorList>
    </citation>
    <scope>NUCLEOTIDE SEQUENCE</scope>
    <source>
        <strain evidence="14">KOD948</strain>
    </source>
</reference>
<dbReference type="Gene3D" id="3.50.50.60">
    <property type="entry name" value="FAD/NAD(P)-binding domain"/>
    <property type="match status" value="1"/>
</dbReference>
<evidence type="ECO:0000256" key="6">
    <source>
        <dbReference type="ARBA" id="ARBA00022827"/>
    </source>
</evidence>
<evidence type="ECO:0000259" key="13">
    <source>
        <dbReference type="Pfam" id="PF01593"/>
    </source>
</evidence>
<evidence type="ECO:0000313" key="15">
    <source>
        <dbReference type="Proteomes" id="UP000726737"/>
    </source>
</evidence>
<sequence>MSPRTHIAVLGGGISGLSTAWYLARTAPSNVSISLFEGARRTGGWLHSDRVNDPKHPGGSVLLERGPRSLRPQGVSGLNTLEMVKALSLEPEPVPKTSPAAMNRFIFSRKKMHKLPSTLMGALTHPLLATKLPRAGLDLVKGSCKGDDESIQDFVTRRFGKGFSDDLISAMVHGIYAGDVSKLSVRSTFGMLYHLEKDYGSVALGLLMGGGAVETPWDLTLKEKIVKNMPELKNFVDLTSIYSFKNGIEELSRALEKDLSTNKRVTIHKESHVDKLDFDLADRNVRISIKGHNPVNVNSVISALPSPKLQNLLSNTYPELTHNPSVTVAVVNLVYESEKAQLESPGFGYLIPRSENSVVNHQGLLGVVFDSCAVPSQDSGPSRDKVLKLTAMIGGHMFDDVVAHQHQHEQEQDQDHSGASQSSSTVATKSHSNKNLESFFKDSAINAVKKHLHIDSTPEIVKVHINRDCIPQYFVGHLQRMQALDQTLRRDYDGLLAVTGAGYLGVSVNDCIKNAREVAEDVVSKLEEEDDGEAKLVGKQEAITGLERSWFL</sequence>
<proteinExistence type="inferred from homology"/>
<dbReference type="PANTHER" id="PTHR42923:SF3">
    <property type="entry name" value="PROTOPORPHYRINOGEN OXIDASE"/>
    <property type="match status" value="1"/>
</dbReference>
<dbReference type="NCBIfam" id="TIGR00562">
    <property type="entry name" value="proto_IX_ox"/>
    <property type="match status" value="1"/>
</dbReference>
<dbReference type="EC" id="1.3.3.4" evidence="4 11"/>
<dbReference type="GO" id="GO:0004729">
    <property type="term" value="F:oxygen-dependent protoporphyrinogen oxidase activity"/>
    <property type="evidence" value="ECO:0007669"/>
    <property type="project" value="UniProtKB-UniRule"/>
</dbReference>
<evidence type="ECO:0000256" key="9">
    <source>
        <dbReference type="ARBA" id="ARBA00023244"/>
    </source>
</evidence>
<dbReference type="OrthoDB" id="438553at2759"/>
<evidence type="ECO:0000256" key="4">
    <source>
        <dbReference type="ARBA" id="ARBA00012867"/>
    </source>
</evidence>
<comment type="similarity">
    <text evidence="3 11">Belongs to the protoporphyrinogen/coproporphyrinogen oxidase family. Protoporphyrinogen oxidase subfamily.</text>
</comment>
<feature type="region of interest" description="Disordered" evidence="12">
    <location>
        <begin position="405"/>
        <end position="431"/>
    </location>
</feature>
<evidence type="ECO:0000256" key="5">
    <source>
        <dbReference type="ARBA" id="ARBA00022630"/>
    </source>
</evidence>
<dbReference type="InterPro" id="IPR002937">
    <property type="entry name" value="Amino_oxidase"/>
</dbReference>
<dbReference type="InterPro" id="IPR004572">
    <property type="entry name" value="Protoporphyrinogen_oxidase"/>
</dbReference>
<dbReference type="PANTHER" id="PTHR42923">
    <property type="entry name" value="PROTOPORPHYRINOGEN OXIDASE"/>
    <property type="match status" value="1"/>
</dbReference>
<name>A0A9P6QG75_9FUNG</name>
<dbReference type="EMBL" id="JAAAJA010000007">
    <property type="protein sequence ID" value="KAG0267164.1"/>
    <property type="molecule type" value="Genomic_DNA"/>
</dbReference>
<keyword evidence="6 11" id="KW-0274">FAD</keyword>
<accession>A0A9P6QG75</accession>
<feature type="compositionally biased region" description="Basic and acidic residues" evidence="12">
    <location>
        <begin position="47"/>
        <end position="56"/>
    </location>
</feature>
<evidence type="ECO:0000256" key="1">
    <source>
        <dbReference type="ARBA" id="ARBA00002600"/>
    </source>
</evidence>
<gene>
    <name evidence="14" type="ORF">BG011_008457</name>
</gene>
<feature type="domain" description="Amine oxidase" evidence="13">
    <location>
        <begin position="14"/>
        <end position="377"/>
    </location>
</feature>
<keyword evidence="7 11" id="KW-0560">Oxidoreductase</keyword>
<organism evidence="14 15">
    <name type="scientific">Mortierella polycephala</name>
    <dbReference type="NCBI Taxonomy" id="41804"/>
    <lineage>
        <taxon>Eukaryota</taxon>
        <taxon>Fungi</taxon>
        <taxon>Fungi incertae sedis</taxon>
        <taxon>Mucoromycota</taxon>
        <taxon>Mortierellomycotina</taxon>
        <taxon>Mortierellomycetes</taxon>
        <taxon>Mortierellales</taxon>
        <taxon>Mortierellaceae</taxon>
        <taxon>Mortierella</taxon>
    </lineage>
</organism>
<feature type="compositionally biased region" description="Polar residues" evidence="12">
    <location>
        <begin position="417"/>
        <end position="431"/>
    </location>
</feature>
<dbReference type="AlphaFoldDB" id="A0A9P6QG75"/>
<dbReference type="InterPro" id="IPR050464">
    <property type="entry name" value="Zeta_carotene_desat/Oxidored"/>
</dbReference>
<protein>
    <recommendedName>
        <fullName evidence="4 11">Protoporphyrinogen oxidase</fullName>
        <ecNumber evidence="4 11">1.3.3.4</ecNumber>
    </recommendedName>
</protein>
<comment type="caution">
    <text evidence="14">The sequence shown here is derived from an EMBL/GenBank/DDBJ whole genome shotgun (WGS) entry which is preliminary data.</text>
</comment>
<keyword evidence="5 11" id="KW-0285">Flavoprotein</keyword>
<evidence type="ECO:0000256" key="2">
    <source>
        <dbReference type="ARBA" id="ARBA00005073"/>
    </source>
</evidence>
<dbReference type="Pfam" id="PF01593">
    <property type="entry name" value="Amino_oxidase"/>
    <property type="match status" value="1"/>
</dbReference>
<keyword evidence="8 11" id="KW-0350">Heme biosynthesis</keyword>
<comment type="function">
    <text evidence="1 11">Catalyzes the 6-electron oxidation of protoporphyrinogen-IX to form protoporphyrin-IX.</text>
</comment>
<keyword evidence="15" id="KW-1185">Reference proteome</keyword>
<evidence type="ECO:0000256" key="7">
    <source>
        <dbReference type="ARBA" id="ARBA00023002"/>
    </source>
</evidence>
<feature type="compositionally biased region" description="Basic and acidic residues" evidence="12">
    <location>
        <begin position="405"/>
        <end position="416"/>
    </location>
</feature>
<evidence type="ECO:0000256" key="3">
    <source>
        <dbReference type="ARBA" id="ARBA00010551"/>
    </source>
</evidence>
<comment type="catalytic activity">
    <reaction evidence="10 11">
        <text>protoporphyrinogen IX + 3 O2 = protoporphyrin IX + 3 H2O2</text>
        <dbReference type="Rhea" id="RHEA:25576"/>
        <dbReference type="ChEBI" id="CHEBI:15379"/>
        <dbReference type="ChEBI" id="CHEBI:16240"/>
        <dbReference type="ChEBI" id="CHEBI:57306"/>
        <dbReference type="ChEBI" id="CHEBI:57307"/>
        <dbReference type="EC" id="1.3.3.4"/>
    </reaction>
</comment>
<feature type="region of interest" description="Disordered" evidence="12">
    <location>
        <begin position="47"/>
        <end position="69"/>
    </location>
</feature>
<evidence type="ECO:0000256" key="11">
    <source>
        <dbReference type="RuleBase" id="RU367069"/>
    </source>
</evidence>
<dbReference type="InterPro" id="IPR036188">
    <property type="entry name" value="FAD/NAD-bd_sf"/>
</dbReference>
<dbReference type="GO" id="GO:0006782">
    <property type="term" value="P:protoporphyrinogen IX biosynthetic process"/>
    <property type="evidence" value="ECO:0007669"/>
    <property type="project" value="UniProtKB-UniRule"/>
</dbReference>
<dbReference type="GO" id="GO:0005743">
    <property type="term" value="C:mitochondrial inner membrane"/>
    <property type="evidence" value="ECO:0007669"/>
    <property type="project" value="UniProtKB-SubCell"/>
</dbReference>
<dbReference type="SUPFAM" id="SSF54373">
    <property type="entry name" value="FAD-linked reductases, C-terminal domain"/>
    <property type="match status" value="1"/>
</dbReference>
<evidence type="ECO:0000256" key="10">
    <source>
        <dbReference type="ARBA" id="ARBA00047554"/>
    </source>
</evidence>
<keyword evidence="9 11" id="KW-0627">Porphyrin biosynthesis</keyword>
<comment type="cofactor">
    <cofactor evidence="11">
        <name>FAD</name>
        <dbReference type="ChEBI" id="CHEBI:57692"/>
    </cofactor>
    <text evidence="11">Binds 1 FAD per subunit.</text>
</comment>